<dbReference type="AlphaFoldDB" id="A0A091BUG8"/>
<evidence type="ECO:0000256" key="1">
    <source>
        <dbReference type="SAM" id="Phobius"/>
    </source>
</evidence>
<proteinExistence type="predicted"/>
<evidence type="ECO:0000313" key="2">
    <source>
        <dbReference type="EMBL" id="KFN89311.1"/>
    </source>
</evidence>
<feature type="transmembrane region" description="Helical" evidence="1">
    <location>
        <begin position="82"/>
        <end position="104"/>
    </location>
</feature>
<reference evidence="2 3" key="1">
    <citation type="submission" date="2014-08" db="EMBL/GenBank/DDBJ databases">
        <title>Genome sequence of Tetragenococcus muriaticus.</title>
        <authorList>
            <person name="Chuea-nongthon C."/>
            <person name="Rodtong S."/>
            <person name="Yongsawatdigul J."/>
            <person name="Steele J.L."/>
            <person name="Liu X.-y."/>
            <person name="Speers J."/>
            <person name="Glasner J.D."/>
            <person name="Neeno-Eckwall E.C."/>
        </authorList>
    </citation>
    <scope>NUCLEOTIDE SEQUENCE [LARGE SCALE GENOMIC DNA]</scope>
    <source>
        <strain evidence="2 3">3MR10-3</strain>
    </source>
</reference>
<dbReference type="EMBL" id="JPVT01000225">
    <property type="protein sequence ID" value="KFN89311.1"/>
    <property type="molecule type" value="Genomic_DNA"/>
</dbReference>
<dbReference type="Proteomes" id="UP000029381">
    <property type="component" value="Unassembled WGS sequence"/>
</dbReference>
<sequence>MGLQILGWSMLIIGLILIVWGFIEFPENEWLKGDFLSLALSGVVLITGALAILKISPWLIIVAIIIATVLLAIYIWNFHMGIANTLISYVVVLAVVSWLISLVLK</sequence>
<name>A0A091BUG8_9ENTE</name>
<evidence type="ECO:0000313" key="3">
    <source>
        <dbReference type="Proteomes" id="UP000029381"/>
    </source>
</evidence>
<accession>A0A091BUG8</accession>
<keyword evidence="3" id="KW-1185">Reference proteome</keyword>
<protein>
    <submittedName>
        <fullName evidence="2">Uncharacterized protein</fullName>
    </submittedName>
</protein>
<keyword evidence="1" id="KW-0472">Membrane</keyword>
<gene>
    <name evidence="2" type="ORF">TMU3MR103_2040</name>
</gene>
<feature type="transmembrane region" description="Helical" evidence="1">
    <location>
        <begin position="58"/>
        <end position="76"/>
    </location>
</feature>
<dbReference type="PATRIC" id="fig|1302648.3.peg.2001"/>
<keyword evidence="1" id="KW-1133">Transmembrane helix</keyword>
<comment type="caution">
    <text evidence="2">The sequence shown here is derived from an EMBL/GenBank/DDBJ whole genome shotgun (WGS) entry which is preliminary data.</text>
</comment>
<dbReference type="RefSeq" id="WP_028790417.1">
    <property type="nucleotide sequence ID" value="NZ_JPVT01000225.1"/>
</dbReference>
<organism evidence="2 3">
    <name type="scientific">Tetragenococcus muriaticus 3MR10-3</name>
    <dbReference type="NCBI Taxonomy" id="1302648"/>
    <lineage>
        <taxon>Bacteria</taxon>
        <taxon>Bacillati</taxon>
        <taxon>Bacillota</taxon>
        <taxon>Bacilli</taxon>
        <taxon>Lactobacillales</taxon>
        <taxon>Enterococcaceae</taxon>
        <taxon>Tetragenococcus</taxon>
    </lineage>
</organism>
<keyword evidence="1" id="KW-0812">Transmembrane</keyword>
<feature type="transmembrane region" description="Helical" evidence="1">
    <location>
        <begin position="5"/>
        <end position="23"/>
    </location>
</feature>
<feature type="transmembrane region" description="Helical" evidence="1">
    <location>
        <begin position="35"/>
        <end position="53"/>
    </location>
</feature>